<keyword evidence="2" id="KW-1185">Reference proteome</keyword>
<name>A0A445ADD1_ARAHY</name>
<proteinExistence type="predicted"/>
<organism evidence="1 2">
    <name type="scientific">Arachis hypogaea</name>
    <name type="common">Peanut</name>
    <dbReference type="NCBI Taxonomy" id="3818"/>
    <lineage>
        <taxon>Eukaryota</taxon>
        <taxon>Viridiplantae</taxon>
        <taxon>Streptophyta</taxon>
        <taxon>Embryophyta</taxon>
        <taxon>Tracheophyta</taxon>
        <taxon>Spermatophyta</taxon>
        <taxon>Magnoliopsida</taxon>
        <taxon>eudicotyledons</taxon>
        <taxon>Gunneridae</taxon>
        <taxon>Pentapetalae</taxon>
        <taxon>rosids</taxon>
        <taxon>fabids</taxon>
        <taxon>Fabales</taxon>
        <taxon>Fabaceae</taxon>
        <taxon>Papilionoideae</taxon>
        <taxon>50 kb inversion clade</taxon>
        <taxon>dalbergioids sensu lato</taxon>
        <taxon>Dalbergieae</taxon>
        <taxon>Pterocarpus clade</taxon>
        <taxon>Arachis</taxon>
    </lineage>
</organism>
<sequence length="61" mass="6417">MPFSSASPCSGLSATLSKSVNNVAFILCSANSGHAIIGTPWMMLSIAELQPQWLKKAPVEP</sequence>
<reference evidence="1 2" key="1">
    <citation type="submission" date="2019-01" db="EMBL/GenBank/DDBJ databases">
        <title>Sequencing of cultivated peanut Arachis hypogaea provides insights into genome evolution and oil improvement.</title>
        <authorList>
            <person name="Chen X."/>
        </authorList>
    </citation>
    <scope>NUCLEOTIDE SEQUENCE [LARGE SCALE GENOMIC DNA]</scope>
    <source>
        <strain evidence="2">cv. Fuhuasheng</strain>
        <tissue evidence="1">Leaves</tissue>
    </source>
</reference>
<dbReference type="AlphaFoldDB" id="A0A445ADD1"/>
<dbReference type="EMBL" id="SDMP01000012">
    <property type="protein sequence ID" value="RYR24447.1"/>
    <property type="molecule type" value="Genomic_DNA"/>
</dbReference>
<evidence type="ECO:0000313" key="2">
    <source>
        <dbReference type="Proteomes" id="UP000289738"/>
    </source>
</evidence>
<gene>
    <name evidence="1" type="ORF">Ahy_B02g057949</name>
</gene>
<accession>A0A445ADD1</accession>
<dbReference type="Proteomes" id="UP000289738">
    <property type="component" value="Chromosome B02"/>
</dbReference>
<evidence type="ECO:0000313" key="1">
    <source>
        <dbReference type="EMBL" id="RYR24447.1"/>
    </source>
</evidence>
<protein>
    <submittedName>
        <fullName evidence="1">Uncharacterized protein</fullName>
    </submittedName>
</protein>
<comment type="caution">
    <text evidence="1">The sequence shown here is derived from an EMBL/GenBank/DDBJ whole genome shotgun (WGS) entry which is preliminary data.</text>
</comment>